<dbReference type="InterPro" id="IPR042099">
    <property type="entry name" value="ANL_N_sf"/>
</dbReference>
<reference evidence="2 3" key="2">
    <citation type="journal article" date="2013" name="Stand. Genomic Sci.">
        <title>Complete genome sequence of Halorhodospira halophila SL1.</title>
        <authorList>
            <person name="Challacombe J.F."/>
            <person name="Majid S."/>
            <person name="Deole R."/>
            <person name="Brettin T.S."/>
            <person name="Bruce D."/>
            <person name="Delano S.F."/>
            <person name="Detter J.C."/>
            <person name="Gleasner C.D."/>
            <person name="Han C.S."/>
            <person name="Misra M."/>
            <person name="Reitenga K.G."/>
            <person name="Mikhailova N."/>
            <person name="Woyke T."/>
            <person name="Pitluck S."/>
            <person name="Nolan M."/>
            <person name="Land M.L."/>
            <person name="Saunders E."/>
            <person name="Tapia R."/>
            <person name="Lapidus A."/>
            <person name="Ivanova N."/>
            <person name="Hoff W.D."/>
        </authorList>
    </citation>
    <scope>NUCLEOTIDE SEQUENCE [LARGE SCALE GENOMIC DNA]</scope>
    <source>
        <strain evidence="3">DSM 244 / SL1</strain>
    </source>
</reference>
<accession>A1WT35</accession>
<dbReference type="InterPro" id="IPR050237">
    <property type="entry name" value="ATP-dep_AMP-bd_enzyme"/>
</dbReference>
<dbReference type="InterPro" id="IPR009081">
    <property type="entry name" value="PP-bd_ACP"/>
</dbReference>
<dbReference type="HOGENOM" id="CLU_000022_45_1_6"/>
<dbReference type="SUPFAM" id="SSF47336">
    <property type="entry name" value="ACP-like"/>
    <property type="match status" value="1"/>
</dbReference>
<dbReference type="GO" id="GO:0016746">
    <property type="term" value="F:acyltransferase activity"/>
    <property type="evidence" value="ECO:0007669"/>
    <property type="project" value="InterPro"/>
</dbReference>
<reference evidence="3" key="1">
    <citation type="submission" date="2006-12" db="EMBL/GenBank/DDBJ databases">
        <title>Complete sequence of Halorhodospira halophila SL1.</title>
        <authorList>
            <consortium name="US DOE Joint Genome Institute"/>
            <person name="Copeland A."/>
            <person name="Lucas S."/>
            <person name="Lapidus A."/>
            <person name="Barry K."/>
            <person name="Detter J.C."/>
            <person name="Glavina del Rio T."/>
            <person name="Hammon N."/>
            <person name="Israni S."/>
            <person name="Dalin E."/>
            <person name="Tice H."/>
            <person name="Pitluck S."/>
            <person name="Saunders E."/>
            <person name="Brettin T."/>
            <person name="Bruce D."/>
            <person name="Han C."/>
            <person name="Tapia R."/>
            <person name="Schmutz J."/>
            <person name="Larimer F."/>
            <person name="Land M."/>
            <person name="Hauser L."/>
            <person name="Kyrpides N."/>
            <person name="Mikhailova N."/>
            <person name="Hoff W."/>
            <person name="Richardson P."/>
        </authorList>
    </citation>
    <scope>NUCLEOTIDE SEQUENCE [LARGE SCALE GENOMIC DNA]</scope>
    <source>
        <strain evidence="3">DSM 244 / SL1</strain>
    </source>
</reference>
<dbReference type="SUPFAM" id="SSF69593">
    <property type="entry name" value="Glycerol-3-phosphate (1)-acyltransferase"/>
    <property type="match status" value="1"/>
</dbReference>
<keyword evidence="3" id="KW-1185">Reference proteome</keyword>
<evidence type="ECO:0000313" key="3">
    <source>
        <dbReference type="Proteomes" id="UP000000647"/>
    </source>
</evidence>
<dbReference type="SMART" id="SM00563">
    <property type="entry name" value="PlsC"/>
    <property type="match status" value="1"/>
</dbReference>
<dbReference type="Gene3D" id="1.10.1200.10">
    <property type="entry name" value="ACP-like"/>
    <property type="match status" value="1"/>
</dbReference>
<dbReference type="eggNOG" id="COG0204">
    <property type="taxonomic scope" value="Bacteria"/>
</dbReference>
<dbReference type="CDD" id="cd07989">
    <property type="entry name" value="LPLAT_AGPAT-like"/>
    <property type="match status" value="1"/>
</dbReference>
<evidence type="ECO:0000313" key="2">
    <source>
        <dbReference type="EMBL" id="ABM60847.1"/>
    </source>
</evidence>
<dbReference type="InterPro" id="IPR020845">
    <property type="entry name" value="AMP-binding_CS"/>
</dbReference>
<evidence type="ECO:0000259" key="1">
    <source>
        <dbReference type="PROSITE" id="PS50075"/>
    </source>
</evidence>
<dbReference type="STRING" id="349124.Hhal_0052"/>
<dbReference type="Gene3D" id="3.30.300.30">
    <property type="match status" value="1"/>
</dbReference>
<sequence length="903" mass="99382">MSEELQTLQTLVRRLDEGAGRDAVRALDRDDLDCWDYQEVAGLARQLSAGLMESGVSRGERVVLFAPNSAEWVIACLAILDAGAVVTPLDTQMPRAELIHALGDSGAHRVFTAGEAARRLEGLELDHPLETVRLDEPAGTGQSWRDWLREPTDAAQPEVTPDDQATLFYTSGTTGMPKGVPLTHGNITANLNALLGQELAHRDDRIFVPLPYHHVYPFTLGLITPLALGASIVLPYSVLGPQIVRALREGDATIILGVPRLYEALDAAIRGRIAERGARAERLFEGMLWISRGARHRLGWPLGRRLFRGLHQRMAPSVRMVVAGGAPLSPAIGERLRDLGWEVATGYGLTETSPILTYNPPDRLRLEAAGLPLPGVDLRIDSVEPGARTGEVLARGDNVFQGYWQLPEKSAEVFTEDGFYRTGDLGWFDEDGYLHLEGRASEMIVLGGGENIDPERVESALIGAEAIRDAGVLEHDGRLAAVLFADPQAIRDLDDEQVRQRLNQALHEAAGVLPSHHQISIYRISSDPLPRTRLGKLRRHKLRELFEALGDGAATAETGPIPEERMAVEDQQLLQIPTARRVWDGLVHRYPRVRLTPDTNLRLDLGLDSLGWVDLTLELRSSVGVALEEEALGRIETVRDLLREAAEAAQFKPDGARGRGLVEQLRDPEAMLSDQQQRWMAPRTRFERWLGAICFGIDQVLFRMYARVHVEGREHLPDREPVLLVPNHLSALDPPALGSVMPYARITRVRWGGWTGLLFSNRWVRVISRACLVLPIDPHTGPRGSLALGAKALQDGYGLVWFPEGRRSPDGTLQPFQPGVGLLLQAQPVPAIPVSIEGTDQAMPIGKRFPRPGRITIRIGAPVTAETLDAEGEGETRELRIASALQDRVRQLGRAEPGAREGK</sequence>
<dbReference type="Pfam" id="PF00501">
    <property type="entry name" value="AMP-binding"/>
    <property type="match status" value="1"/>
</dbReference>
<dbReference type="PANTHER" id="PTHR43767">
    <property type="entry name" value="LONG-CHAIN-FATTY-ACID--COA LIGASE"/>
    <property type="match status" value="1"/>
</dbReference>
<dbReference type="KEGG" id="hha:Hhal_0052"/>
<keyword evidence="2" id="KW-0436">Ligase</keyword>
<dbReference type="Pfam" id="PF01553">
    <property type="entry name" value="Acyltransferase"/>
    <property type="match status" value="1"/>
</dbReference>
<dbReference type="eggNOG" id="COG1022">
    <property type="taxonomic scope" value="Bacteria"/>
</dbReference>
<dbReference type="EMBL" id="CP000544">
    <property type="protein sequence ID" value="ABM60847.1"/>
    <property type="molecule type" value="Genomic_DNA"/>
</dbReference>
<dbReference type="PROSITE" id="PS00455">
    <property type="entry name" value="AMP_BINDING"/>
    <property type="match status" value="1"/>
</dbReference>
<feature type="domain" description="Carrier" evidence="1">
    <location>
        <begin position="570"/>
        <end position="649"/>
    </location>
</feature>
<dbReference type="PROSITE" id="PS50075">
    <property type="entry name" value="CARRIER"/>
    <property type="match status" value="1"/>
</dbReference>
<dbReference type="InterPro" id="IPR045851">
    <property type="entry name" value="AMP-bd_C_sf"/>
</dbReference>
<dbReference type="Gene3D" id="3.40.50.12780">
    <property type="entry name" value="N-terminal domain of ligase-like"/>
    <property type="match status" value="1"/>
</dbReference>
<dbReference type="InterPro" id="IPR036736">
    <property type="entry name" value="ACP-like_sf"/>
</dbReference>
<dbReference type="Pfam" id="PF00550">
    <property type="entry name" value="PP-binding"/>
    <property type="match status" value="1"/>
</dbReference>
<dbReference type="InterPro" id="IPR002123">
    <property type="entry name" value="Plipid/glycerol_acylTrfase"/>
</dbReference>
<protein>
    <submittedName>
        <fullName evidence="2">AMP-dependent synthetase and ligase</fullName>
    </submittedName>
</protein>
<name>A1WT35_HALHL</name>
<dbReference type="SUPFAM" id="SSF56801">
    <property type="entry name" value="Acetyl-CoA synthetase-like"/>
    <property type="match status" value="1"/>
</dbReference>
<dbReference type="AlphaFoldDB" id="A1WT35"/>
<dbReference type="PANTHER" id="PTHR43767:SF1">
    <property type="entry name" value="NONRIBOSOMAL PEPTIDE SYNTHASE PES1 (EUROFUNG)-RELATED"/>
    <property type="match status" value="1"/>
</dbReference>
<organism evidence="2 3">
    <name type="scientific">Halorhodospira halophila (strain DSM 244 / SL1)</name>
    <name type="common">Ectothiorhodospira halophila (strain DSM 244 / SL1)</name>
    <dbReference type="NCBI Taxonomy" id="349124"/>
    <lineage>
        <taxon>Bacteria</taxon>
        <taxon>Pseudomonadati</taxon>
        <taxon>Pseudomonadota</taxon>
        <taxon>Gammaproteobacteria</taxon>
        <taxon>Chromatiales</taxon>
        <taxon>Ectothiorhodospiraceae</taxon>
        <taxon>Halorhodospira</taxon>
    </lineage>
</organism>
<dbReference type="GO" id="GO:0016878">
    <property type="term" value="F:acid-thiol ligase activity"/>
    <property type="evidence" value="ECO:0007669"/>
    <property type="project" value="UniProtKB-ARBA"/>
</dbReference>
<proteinExistence type="predicted"/>
<dbReference type="Proteomes" id="UP000000647">
    <property type="component" value="Chromosome"/>
</dbReference>
<gene>
    <name evidence="2" type="ordered locus">Hhal_0052</name>
</gene>
<dbReference type="InterPro" id="IPR000873">
    <property type="entry name" value="AMP-dep_synth/lig_dom"/>
</dbReference>
<dbReference type="Pfam" id="PF23562">
    <property type="entry name" value="AMP-binding_C_3"/>
    <property type="match status" value="1"/>
</dbReference>
<dbReference type="RefSeq" id="WP_011812870.1">
    <property type="nucleotide sequence ID" value="NC_008789.1"/>
</dbReference>